<dbReference type="AlphaFoldDB" id="A0A1R2BG23"/>
<proteinExistence type="predicted"/>
<accession>A0A1R2BG23</accession>
<comment type="caution">
    <text evidence="3">The sequence shown here is derived from an EMBL/GenBank/DDBJ whole genome shotgun (WGS) entry which is preliminary data.</text>
</comment>
<evidence type="ECO:0000313" key="3">
    <source>
        <dbReference type="EMBL" id="OMJ75723.1"/>
    </source>
</evidence>
<keyword evidence="4" id="KW-1185">Reference proteome</keyword>
<protein>
    <submittedName>
        <fullName evidence="3">Uncharacterized protein</fullName>
    </submittedName>
</protein>
<organism evidence="3 4">
    <name type="scientific">Stentor coeruleus</name>
    <dbReference type="NCBI Taxonomy" id="5963"/>
    <lineage>
        <taxon>Eukaryota</taxon>
        <taxon>Sar</taxon>
        <taxon>Alveolata</taxon>
        <taxon>Ciliophora</taxon>
        <taxon>Postciliodesmatophora</taxon>
        <taxon>Heterotrichea</taxon>
        <taxon>Heterotrichida</taxon>
        <taxon>Stentoridae</taxon>
        <taxon>Stentor</taxon>
    </lineage>
</organism>
<keyword evidence="2" id="KW-0812">Transmembrane</keyword>
<keyword evidence="2" id="KW-1133">Transmembrane helix</keyword>
<sequence>MEFPTSLSRKPINKIQSEIFTRMVVLNTDSIKTFIEIVEHKRRDLEKIPIKSVKEDRLFLIFIKQSLTKKDPRADEILDIIYSNTIEDTLNCNEPTLPEVSKYFAKNQLQNLKEEAKIPENIEKILDKEIKAHIELDSGVLSETLINFIENKIPAILSYLTNASLQDYITLTFLSMNFIEKANSSFKDIEKQIKRGRPENEVSNKIINSINSELMSLNTPYEKLKYLQSFYTDIENSWKECEGNNSEKHTRTLLKRINVVLGDINSRIIGIIQNKISKIKPESFSSAITLELKKQAVINAEREADIKRIIIEQQMRIIKSLDEKIKKLQTLEEEMKLKAHDEVEIEKTEAIKKVIEFYTNTTKHHDEVERKKEAIKKVIEFYTNTTKQNEEIERLYEEIEKHSQKSNKCLLGVEKSNQELNKLHEIYVKKAEKLKVMYNSTGAIKDLLSSNYSDKEYELFLKEREISTEFRAVQLETAEIINACQKVQEEKERYKNTQMGFIESLFFNATFLALGVALKYFIS</sequence>
<feature type="transmembrane region" description="Helical" evidence="2">
    <location>
        <begin position="501"/>
        <end position="522"/>
    </location>
</feature>
<feature type="coiled-coil region" evidence="1">
    <location>
        <begin position="311"/>
        <end position="341"/>
    </location>
</feature>
<keyword evidence="1" id="KW-0175">Coiled coil</keyword>
<evidence type="ECO:0000256" key="1">
    <source>
        <dbReference type="SAM" id="Coils"/>
    </source>
</evidence>
<gene>
    <name evidence="3" type="ORF">SteCoe_25059</name>
</gene>
<evidence type="ECO:0000313" key="4">
    <source>
        <dbReference type="Proteomes" id="UP000187209"/>
    </source>
</evidence>
<keyword evidence="2" id="KW-0472">Membrane</keyword>
<reference evidence="3 4" key="1">
    <citation type="submission" date="2016-11" db="EMBL/GenBank/DDBJ databases">
        <title>The macronuclear genome of Stentor coeruleus: a giant cell with tiny introns.</title>
        <authorList>
            <person name="Slabodnick M."/>
            <person name="Ruby J.G."/>
            <person name="Reiff S.B."/>
            <person name="Swart E.C."/>
            <person name="Gosai S."/>
            <person name="Prabakaran S."/>
            <person name="Witkowska E."/>
            <person name="Larue G.E."/>
            <person name="Fisher S."/>
            <person name="Freeman R.M."/>
            <person name="Gunawardena J."/>
            <person name="Chu W."/>
            <person name="Stover N.A."/>
            <person name="Gregory B.D."/>
            <person name="Nowacki M."/>
            <person name="Derisi J."/>
            <person name="Roy S.W."/>
            <person name="Marshall W.F."/>
            <person name="Sood P."/>
        </authorList>
    </citation>
    <scope>NUCLEOTIDE SEQUENCE [LARGE SCALE GENOMIC DNA]</scope>
    <source>
        <strain evidence="3">WM001</strain>
    </source>
</reference>
<evidence type="ECO:0000256" key="2">
    <source>
        <dbReference type="SAM" id="Phobius"/>
    </source>
</evidence>
<dbReference type="EMBL" id="MPUH01000672">
    <property type="protein sequence ID" value="OMJ75723.1"/>
    <property type="molecule type" value="Genomic_DNA"/>
</dbReference>
<feature type="coiled-coil region" evidence="1">
    <location>
        <begin position="365"/>
        <end position="405"/>
    </location>
</feature>
<dbReference type="Proteomes" id="UP000187209">
    <property type="component" value="Unassembled WGS sequence"/>
</dbReference>
<name>A0A1R2BG23_9CILI</name>